<protein>
    <recommendedName>
        <fullName evidence="1">Crocagin biosynthetic protein CgnE/B domain-containing protein</fullName>
    </recommendedName>
</protein>
<name>A0A8J3QIB8_9ACTN</name>
<gene>
    <name evidence="2" type="ORF">Rhe02_79900</name>
</gene>
<dbReference type="RefSeq" id="WP_203913646.1">
    <property type="nucleotide sequence ID" value="NZ_BONY01000079.1"/>
</dbReference>
<evidence type="ECO:0000313" key="3">
    <source>
        <dbReference type="Proteomes" id="UP000612899"/>
    </source>
</evidence>
<dbReference type="Pfam" id="PF26231">
    <property type="entry name" value="CgnE_B"/>
    <property type="match status" value="1"/>
</dbReference>
<reference evidence="2" key="1">
    <citation type="submission" date="2021-01" db="EMBL/GenBank/DDBJ databases">
        <title>Whole genome shotgun sequence of Rhizocola hellebori NBRC 109834.</title>
        <authorList>
            <person name="Komaki H."/>
            <person name="Tamura T."/>
        </authorList>
    </citation>
    <scope>NUCLEOTIDE SEQUENCE</scope>
    <source>
        <strain evidence="2">NBRC 109834</strain>
    </source>
</reference>
<dbReference type="InterPro" id="IPR058799">
    <property type="entry name" value="CgnE_B"/>
</dbReference>
<organism evidence="2 3">
    <name type="scientific">Rhizocola hellebori</name>
    <dbReference type="NCBI Taxonomy" id="1392758"/>
    <lineage>
        <taxon>Bacteria</taxon>
        <taxon>Bacillati</taxon>
        <taxon>Actinomycetota</taxon>
        <taxon>Actinomycetes</taxon>
        <taxon>Micromonosporales</taxon>
        <taxon>Micromonosporaceae</taxon>
        <taxon>Rhizocola</taxon>
    </lineage>
</organism>
<evidence type="ECO:0000313" key="2">
    <source>
        <dbReference type="EMBL" id="GIH09923.1"/>
    </source>
</evidence>
<comment type="caution">
    <text evidence="2">The sequence shown here is derived from an EMBL/GenBank/DDBJ whole genome shotgun (WGS) entry which is preliminary data.</text>
</comment>
<dbReference type="AlphaFoldDB" id="A0A8J3QIB8"/>
<feature type="domain" description="Crocagin biosynthetic protein CgnE/B" evidence="1">
    <location>
        <begin position="155"/>
        <end position="380"/>
    </location>
</feature>
<evidence type="ECO:0000259" key="1">
    <source>
        <dbReference type="Pfam" id="PF26231"/>
    </source>
</evidence>
<dbReference type="SUPFAM" id="SSF144052">
    <property type="entry name" value="Thermophilic metalloprotease-like"/>
    <property type="match status" value="1"/>
</dbReference>
<dbReference type="EMBL" id="BONY01000079">
    <property type="protein sequence ID" value="GIH09923.1"/>
    <property type="molecule type" value="Genomic_DNA"/>
</dbReference>
<accession>A0A8J3QIB8</accession>
<keyword evidence="3" id="KW-1185">Reference proteome</keyword>
<proteinExistence type="predicted"/>
<sequence>MNLDVSRGNCPCSVRQARELDDGCDRADVSCPSGLFAEVRVPTPRPAQAPVRFDPADLTELYGGTLEDVFLLVASPAIRESLSLSNSTGVTIEELAWHGPQSRAALVDALAEHHRSGRGVAVLWIADDEFEHFLDEQLVNARMAAISFFSTGFTASRLENYLRVLRAADYRGELRRESALLKILDQARKLEFHTPAFGTSAVFEHQRALHWFSLNGGLSRGQQTVLPTGELSALTDASGRFSMGNPFKLNGELVFYGAPIVHRGSRLVSVEETTQAYQAFAPMRRHPAIVRVEDGLITSVRAPSSALGNDFTRALETLFASDERYRKVHEIGFGTNTACVTLEPENFFPNERWPGVHFGLGLGGHTPFHIDLTCSSVELRAHTGAGPIDVFRSLGLR</sequence>
<dbReference type="Proteomes" id="UP000612899">
    <property type="component" value="Unassembled WGS sequence"/>
</dbReference>